<dbReference type="PANTHER" id="PTHR32309:SF13">
    <property type="entry name" value="FERRIC ENTEROBACTIN TRANSPORT PROTEIN FEPE"/>
    <property type="match status" value="1"/>
</dbReference>
<name>A0ABS2QDL0_9BACI</name>
<gene>
    <name evidence="10" type="ORF">JOC77_000172</name>
</gene>
<proteinExistence type="inferred from homology"/>
<feature type="transmembrane region" description="Helical" evidence="7">
    <location>
        <begin position="20"/>
        <end position="40"/>
    </location>
</feature>
<evidence type="ECO:0000256" key="1">
    <source>
        <dbReference type="ARBA" id="ARBA00004651"/>
    </source>
</evidence>
<sequence length="244" mass="26517">MEETISLKELFDVIRKRIGLIVSITLAAVLVSGIISYFVLTPIYQASTQLLVNQKESKPTLYNGNEVQTNLQLVNTYSEIIKSPVILDKVKEELNLPISTAILTGKVTVGNANDTQILNVSVQDIDPDQAVIIANKTAEVFQRDIKSIMNVDNVTVLSKAAVGEKAAPIKPKPLLNIAIAMVVGLMAGVGLAFLFEYLDNTIKNEQDIESLLELPVLGSIANIEETKEKSRVKDKSVRGDSIGA</sequence>
<keyword evidence="11" id="KW-1185">Reference proteome</keyword>
<organism evidence="10 11">
    <name type="scientific">Peribacillus deserti</name>
    <dbReference type="NCBI Taxonomy" id="673318"/>
    <lineage>
        <taxon>Bacteria</taxon>
        <taxon>Bacillati</taxon>
        <taxon>Bacillota</taxon>
        <taxon>Bacilli</taxon>
        <taxon>Bacillales</taxon>
        <taxon>Bacillaceae</taxon>
        <taxon>Peribacillus</taxon>
    </lineage>
</organism>
<feature type="domain" description="Tyrosine-protein kinase G-rich" evidence="9">
    <location>
        <begin position="142"/>
        <end position="194"/>
    </location>
</feature>
<reference evidence="10 11" key="1">
    <citation type="submission" date="2021-01" db="EMBL/GenBank/DDBJ databases">
        <title>Genomic Encyclopedia of Type Strains, Phase IV (KMG-IV): sequencing the most valuable type-strain genomes for metagenomic binning, comparative biology and taxonomic classification.</title>
        <authorList>
            <person name="Goeker M."/>
        </authorList>
    </citation>
    <scope>NUCLEOTIDE SEQUENCE [LARGE SCALE GENOMIC DNA]</scope>
    <source>
        <strain evidence="10 11">DSM 105482</strain>
    </source>
</reference>
<evidence type="ECO:0000256" key="6">
    <source>
        <dbReference type="ARBA" id="ARBA00023136"/>
    </source>
</evidence>
<dbReference type="InterPro" id="IPR003856">
    <property type="entry name" value="LPS_length_determ_N"/>
</dbReference>
<evidence type="ECO:0000256" key="2">
    <source>
        <dbReference type="ARBA" id="ARBA00006683"/>
    </source>
</evidence>
<protein>
    <submittedName>
        <fullName evidence="10">Capsular polysaccharide biosynthesis protein</fullName>
    </submittedName>
</protein>
<dbReference type="InterPro" id="IPR050445">
    <property type="entry name" value="Bact_polysacc_biosynth/exp"/>
</dbReference>
<evidence type="ECO:0000259" key="9">
    <source>
        <dbReference type="Pfam" id="PF13807"/>
    </source>
</evidence>
<evidence type="ECO:0000256" key="4">
    <source>
        <dbReference type="ARBA" id="ARBA00022692"/>
    </source>
</evidence>
<keyword evidence="6 7" id="KW-0472">Membrane</keyword>
<evidence type="ECO:0000256" key="5">
    <source>
        <dbReference type="ARBA" id="ARBA00022989"/>
    </source>
</evidence>
<evidence type="ECO:0000313" key="11">
    <source>
        <dbReference type="Proteomes" id="UP000823486"/>
    </source>
</evidence>
<comment type="caution">
    <text evidence="10">The sequence shown here is derived from an EMBL/GenBank/DDBJ whole genome shotgun (WGS) entry which is preliminary data.</text>
</comment>
<comment type="similarity">
    <text evidence="2">Belongs to the CpsC/CapA family.</text>
</comment>
<feature type="transmembrane region" description="Helical" evidence="7">
    <location>
        <begin position="174"/>
        <end position="195"/>
    </location>
</feature>
<dbReference type="Proteomes" id="UP000823486">
    <property type="component" value="Unassembled WGS sequence"/>
</dbReference>
<dbReference type="EMBL" id="JAFBFI010000001">
    <property type="protein sequence ID" value="MBM7690769.1"/>
    <property type="molecule type" value="Genomic_DNA"/>
</dbReference>
<dbReference type="PANTHER" id="PTHR32309">
    <property type="entry name" value="TYROSINE-PROTEIN KINASE"/>
    <property type="match status" value="1"/>
</dbReference>
<dbReference type="Pfam" id="PF13807">
    <property type="entry name" value="GNVR"/>
    <property type="match status" value="1"/>
</dbReference>
<dbReference type="RefSeq" id="WP_204537452.1">
    <property type="nucleotide sequence ID" value="NZ_JAFBFI010000001.1"/>
</dbReference>
<comment type="subcellular location">
    <subcellularLocation>
        <location evidence="1">Cell membrane</location>
        <topology evidence="1">Multi-pass membrane protein</topology>
    </subcellularLocation>
</comment>
<keyword evidence="4 7" id="KW-0812">Transmembrane</keyword>
<evidence type="ECO:0000259" key="8">
    <source>
        <dbReference type="Pfam" id="PF02706"/>
    </source>
</evidence>
<dbReference type="Pfam" id="PF02706">
    <property type="entry name" value="Wzz"/>
    <property type="match status" value="1"/>
</dbReference>
<evidence type="ECO:0000256" key="7">
    <source>
        <dbReference type="SAM" id="Phobius"/>
    </source>
</evidence>
<keyword evidence="5 7" id="KW-1133">Transmembrane helix</keyword>
<accession>A0ABS2QDL0</accession>
<feature type="domain" description="Polysaccharide chain length determinant N-terminal" evidence="8">
    <location>
        <begin position="3"/>
        <end position="94"/>
    </location>
</feature>
<evidence type="ECO:0000256" key="3">
    <source>
        <dbReference type="ARBA" id="ARBA00022475"/>
    </source>
</evidence>
<evidence type="ECO:0000313" key="10">
    <source>
        <dbReference type="EMBL" id="MBM7690769.1"/>
    </source>
</evidence>
<dbReference type="InterPro" id="IPR032807">
    <property type="entry name" value="GNVR"/>
</dbReference>
<keyword evidence="3" id="KW-1003">Cell membrane</keyword>